<evidence type="ECO:0000313" key="3">
    <source>
        <dbReference type="Proteomes" id="UP000198549"/>
    </source>
</evidence>
<dbReference type="PRINTS" id="PR01296">
    <property type="entry name" value="CLOACNIMMNTY"/>
</dbReference>
<dbReference type="Proteomes" id="UP000460142">
    <property type="component" value="Unassembled WGS sequence"/>
</dbReference>
<name>A0A1H0SAR2_PSERE</name>
<protein>
    <submittedName>
        <fullName evidence="2">Cloacin immunity protein</fullName>
    </submittedName>
</protein>
<organism evidence="2 3">
    <name type="scientific">Pseudomonas reinekei</name>
    <dbReference type="NCBI Taxonomy" id="395598"/>
    <lineage>
        <taxon>Bacteria</taxon>
        <taxon>Pseudomonadati</taxon>
        <taxon>Pseudomonadota</taxon>
        <taxon>Gammaproteobacteria</taxon>
        <taxon>Pseudomonadales</taxon>
        <taxon>Pseudomonadaceae</taxon>
        <taxon>Pseudomonas</taxon>
    </lineage>
</organism>
<dbReference type="EMBL" id="VZPS01000003">
    <property type="protein sequence ID" value="KAB0487197.1"/>
    <property type="molecule type" value="Genomic_DNA"/>
</dbReference>
<dbReference type="RefSeq" id="WP_083659302.1">
    <property type="nucleotide sequence ID" value="NZ_LT629709.1"/>
</dbReference>
<evidence type="ECO:0000313" key="2">
    <source>
        <dbReference type="EMBL" id="SDP38735.1"/>
    </source>
</evidence>
<dbReference type="Pfam" id="PF03513">
    <property type="entry name" value="Cloacin_immun"/>
    <property type="match status" value="1"/>
</dbReference>
<sequence>MGLKIRLEWYDKETELGEGEELSQDFGDDGSVIEALGMPIENNINNGGFDVGPHWVNTLQPHFLHVIRLSTYDYQVAFIYRDKWKIRMSARPQIRWSWGCSAAQREQAPSPQSRYSTWILRR</sequence>
<dbReference type="AlphaFoldDB" id="A0A1H0SAR2"/>
<evidence type="ECO:0000313" key="4">
    <source>
        <dbReference type="Proteomes" id="UP000460142"/>
    </source>
</evidence>
<dbReference type="Proteomes" id="UP000198549">
    <property type="component" value="Chromosome I"/>
</dbReference>
<accession>A0A1H0SAR2</accession>
<dbReference type="OrthoDB" id="7009318at2"/>
<reference evidence="2 3" key="1">
    <citation type="submission" date="2016-10" db="EMBL/GenBank/DDBJ databases">
        <authorList>
            <person name="de Groot N.N."/>
        </authorList>
    </citation>
    <scope>NUCLEOTIDE SEQUENCE [LARGE SCALE GENOMIC DNA]</scope>
    <source>
        <strain evidence="2 3">BS3776</strain>
    </source>
</reference>
<dbReference type="SUPFAM" id="SSF54552">
    <property type="entry name" value="Colicin E3 immunity protein"/>
    <property type="match status" value="1"/>
</dbReference>
<proteinExistence type="predicted"/>
<dbReference type="InterPro" id="IPR036528">
    <property type="entry name" value="Cloacn_immnty_sf"/>
</dbReference>
<reference evidence="1 4" key="2">
    <citation type="submission" date="2019-09" db="EMBL/GenBank/DDBJ databases">
        <title>Draft genome sequences of 48 bacterial type strains from the CCUG.</title>
        <authorList>
            <person name="Tunovic T."/>
            <person name="Pineiro-Iglesias B."/>
            <person name="Unosson C."/>
            <person name="Inganas E."/>
            <person name="Ohlen M."/>
            <person name="Cardew S."/>
            <person name="Jensie-Markopoulos S."/>
            <person name="Salva-Serra F."/>
            <person name="Jaen-Luchoro D."/>
            <person name="Karlsson R."/>
            <person name="Svensson-Stadler L."/>
            <person name="Chun J."/>
            <person name="Moore E."/>
        </authorList>
    </citation>
    <scope>NUCLEOTIDE SEQUENCE [LARGE SCALE GENOMIC DNA]</scope>
    <source>
        <strain evidence="1 4">CCUG 53116</strain>
    </source>
</reference>
<gene>
    <name evidence="1" type="ORF">F7R15_04865</name>
    <name evidence="2" type="ORF">SAMN04490202_4010</name>
</gene>
<dbReference type="GO" id="GO:0030153">
    <property type="term" value="P:bacteriocin immunity"/>
    <property type="evidence" value="ECO:0007669"/>
    <property type="project" value="InterPro"/>
</dbReference>
<dbReference type="EMBL" id="LT629709">
    <property type="protein sequence ID" value="SDP38735.1"/>
    <property type="molecule type" value="Genomic_DNA"/>
</dbReference>
<evidence type="ECO:0000313" key="1">
    <source>
        <dbReference type="EMBL" id="KAB0487197.1"/>
    </source>
</evidence>
<dbReference type="InterPro" id="IPR003063">
    <property type="entry name" value="Cloacn_immnty_fam"/>
</dbReference>
<dbReference type="Gene3D" id="3.10.50.20">
    <property type="entry name" value="Cloacin immunity protein"/>
    <property type="match status" value="1"/>
</dbReference>
<dbReference type="GO" id="GO:0015643">
    <property type="term" value="F:toxic substance binding"/>
    <property type="evidence" value="ECO:0007669"/>
    <property type="project" value="InterPro"/>
</dbReference>